<organism evidence="8 9">
    <name type="scientific">Corynebacterium ramonii</name>
    <dbReference type="NCBI Taxonomy" id="3026968"/>
    <lineage>
        <taxon>Bacteria</taxon>
        <taxon>Bacillati</taxon>
        <taxon>Actinomycetota</taxon>
        <taxon>Actinomycetes</taxon>
        <taxon>Mycobacteriales</taxon>
        <taxon>Corynebacteriaceae</taxon>
        <taxon>Corynebacterium</taxon>
    </lineage>
</organism>
<dbReference type="Pfam" id="PF02687">
    <property type="entry name" value="FtsX"/>
    <property type="match status" value="1"/>
</dbReference>
<proteinExistence type="predicted"/>
<dbReference type="RefSeq" id="WP_023636091.1">
    <property type="nucleotide sequence ID" value="NZ_CP009622.1"/>
</dbReference>
<feature type="transmembrane region" description="Helical" evidence="6">
    <location>
        <begin position="148"/>
        <end position="169"/>
    </location>
</feature>
<feature type="transmembrane region" description="Helical" evidence="6">
    <location>
        <begin position="202"/>
        <end position="222"/>
    </location>
</feature>
<evidence type="ECO:0000256" key="3">
    <source>
        <dbReference type="ARBA" id="ARBA00022692"/>
    </source>
</evidence>
<feature type="transmembrane region" description="Helical" evidence="6">
    <location>
        <begin position="336"/>
        <end position="359"/>
    </location>
</feature>
<keyword evidence="3 6" id="KW-0812">Transmembrane</keyword>
<protein>
    <submittedName>
        <fullName evidence="8">ABC transporter permease</fullName>
    </submittedName>
</protein>
<evidence type="ECO:0000259" key="7">
    <source>
        <dbReference type="Pfam" id="PF02687"/>
    </source>
</evidence>
<keyword evidence="4 6" id="KW-1133">Transmembrane helix</keyword>
<dbReference type="PRINTS" id="PR00173">
    <property type="entry name" value="EDTRNSPORT"/>
</dbReference>
<accession>A0ABM5RT77</accession>
<feature type="transmembrane region" description="Helical" evidence="6">
    <location>
        <begin position="290"/>
        <end position="312"/>
    </location>
</feature>
<feature type="transmembrane region" description="Helical" evidence="6">
    <location>
        <begin position="388"/>
        <end position="411"/>
    </location>
</feature>
<feature type="transmembrane region" description="Helical" evidence="6">
    <location>
        <begin position="20"/>
        <end position="44"/>
    </location>
</feature>
<evidence type="ECO:0000313" key="9">
    <source>
        <dbReference type="Proteomes" id="UP000029910"/>
    </source>
</evidence>
<evidence type="ECO:0000256" key="6">
    <source>
        <dbReference type="SAM" id="Phobius"/>
    </source>
</evidence>
<evidence type="ECO:0000313" key="8">
    <source>
        <dbReference type="EMBL" id="AIU33200.1"/>
    </source>
</evidence>
<comment type="subcellular location">
    <subcellularLocation>
        <location evidence="1">Cell membrane</location>
        <topology evidence="1">Multi-pass membrane protein</topology>
    </subcellularLocation>
</comment>
<feature type="domain" description="ABC3 transporter permease C-terminal" evidence="7">
    <location>
        <begin position="58"/>
        <end position="174"/>
    </location>
</feature>
<evidence type="ECO:0000256" key="5">
    <source>
        <dbReference type="ARBA" id="ARBA00023136"/>
    </source>
</evidence>
<dbReference type="Proteomes" id="UP000029910">
    <property type="component" value="Chromosome"/>
</dbReference>
<keyword evidence="9" id="KW-1185">Reference proteome</keyword>
<name>A0ABM5RT77_9CORY</name>
<feature type="transmembrane region" description="Helical" evidence="6">
    <location>
        <begin position="431"/>
        <end position="450"/>
    </location>
</feature>
<evidence type="ECO:0000256" key="2">
    <source>
        <dbReference type="ARBA" id="ARBA00022475"/>
    </source>
</evidence>
<dbReference type="InterPro" id="IPR003838">
    <property type="entry name" value="ABC3_permease_C"/>
</dbReference>
<reference evidence="8 9" key="1">
    <citation type="journal article" date="2015" name="Genome Announc.">
        <title>Genome Sequence of Corynebacterium ulcerans Strain FRC11.</title>
        <authorList>
            <person name="Benevides Lde J."/>
            <person name="Viana M.V."/>
            <person name="Mariano D.C."/>
            <person name="Rocha Fde S."/>
            <person name="Bagano P.C."/>
            <person name="Folador E.L."/>
            <person name="Pereira F.L."/>
            <person name="Dorella F.A."/>
            <person name="Leal C.A."/>
            <person name="Carvalho A.F."/>
            <person name="Soares Sde C."/>
            <person name="Carneiro A."/>
            <person name="Ramos R."/>
            <person name="Badell-Ocando E."/>
            <person name="Guiso N."/>
            <person name="Silva A."/>
            <person name="Figueiredo H."/>
            <person name="Azevedo V."/>
            <person name="Guimaraes L.C."/>
        </authorList>
    </citation>
    <scope>NUCLEOTIDE SEQUENCE [LARGE SCALE GENOMIC DNA]</scope>
    <source>
        <strain evidence="9">FRC0011</strain>
    </source>
</reference>
<keyword evidence="2" id="KW-1003">Cell membrane</keyword>
<feature type="transmembrane region" description="Helical" evidence="6">
    <location>
        <begin position="100"/>
        <end position="128"/>
    </location>
</feature>
<gene>
    <name evidence="8" type="ORF">CulFRC11_1635</name>
</gene>
<sequence length="465" mass="47869">MLGKLIVRSVVRSSTTWIALFISSIALSVVLSLNIGLVAAGAAAEGNAQQAFIAMGGVALGFTALTGFASFVLVVGICIRLQQRHVALWQIVGVMPKAAFSILLLEILLVSVLSAVIGALVAIAVWPVYAAFVASSGLPQSDVLTTPLPLIALVIGVSLTATVSVVTGIRSALKVVQSNLVQAFSSSAAFPHGETKSRVRRIIAALTGAILLLGVLSLYVALSRAPEPDSAQSVGNFLTSYPGMGLLLCFVFAMLGGAVIPPVISLLRLIPMNSNAWFLATREASARPRLTRSLVMPVSLAAAAVGVITMWVGKLTAVFTQGYGAGDSVSAPPEQMALLLGGPIVVACVSAAAVVFATYNQRSEDNALLLVSGATPPMMYSKAITESVVYGITALVCACIIVAVNEVAMVFALKSGPVPVASFTAPGWQPVAVIVLGIVLVLIMLLVIAARGARKNSVSIVIGSK</sequence>
<dbReference type="EMBL" id="CP009622">
    <property type="protein sequence ID" value="AIU33200.1"/>
    <property type="molecule type" value="Genomic_DNA"/>
</dbReference>
<feature type="transmembrane region" description="Helical" evidence="6">
    <location>
        <begin position="242"/>
        <end position="269"/>
    </location>
</feature>
<feature type="transmembrane region" description="Helical" evidence="6">
    <location>
        <begin position="50"/>
        <end position="79"/>
    </location>
</feature>
<evidence type="ECO:0000256" key="4">
    <source>
        <dbReference type="ARBA" id="ARBA00022989"/>
    </source>
</evidence>
<keyword evidence="5 6" id="KW-0472">Membrane</keyword>
<evidence type="ECO:0000256" key="1">
    <source>
        <dbReference type="ARBA" id="ARBA00004651"/>
    </source>
</evidence>